<name>A0A016U7Z4_9BILA</name>
<dbReference type="PANTHER" id="PTHR12103">
    <property type="entry name" value="5'-NUCLEOTIDASE DOMAIN-CONTAINING"/>
    <property type="match status" value="1"/>
</dbReference>
<dbReference type="InterPro" id="IPR036412">
    <property type="entry name" value="HAD-like_sf"/>
</dbReference>
<keyword evidence="2" id="KW-0479">Metal-binding</keyword>
<dbReference type="GO" id="GO:0008253">
    <property type="term" value="F:5'-nucleotidase activity"/>
    <property type="evidence" value="ECO:0007669"/>
    <property type="project" value="TreeGrafter"/>
</dbReference>
<dbReference type="InterPro" id="IPR023214">
    <property type="entry name" value="HAD_sf"/>
</dbReference>
<dbReference type="AlphaFoldDB" id="A0A016U7Z4"/>
<reference evidence="6" key="1">
    <citation type="journal article" date="2015" name="Nat. Genet.">
        <title>The genome and transcriptome of the zoonotic hookworm Ancylostoma ceylanicum identify infection-specific gene families.</title>
        <authorList>
            <person name="Schwarz E.M."/>
            <person name="Hu Y."/>
            <person name="Antoshechkin I."/>
            <person name="Miller M.M."/>
            <person name="Sternberg P.W."/>
            <person name="Aroian R.V."/>
        </authorList>
    </citation>
    <scope>NUCLEOTIDE SEQUENCE</scope>
    <source>
        <strain evidence="6">HY135</strain>
    </source>
</reference>
<dbReference type="Proteomes" id="UP000024635">
    <property type="component" value="Unassembled WGS sequence"/>
</dbReference>
<evidence type="ECO:0000313" key="6">
    <source>
        <dbReference type="Proteomes" id="UP000024635"/>
    </source>
</evidence>
<dbReference type="Pfam" id="PF05761">
    <property type="entry name" value="5_nucleotid"/>
    <property type="match status" value="1"/>
</dbReference>
<keyword evidence="4" id="KW-0460">Magnesium</keyword>
<dbReference type="OrthoDB" id="10252832at2759"/>
<dbReference type="NCBIfam" id="TIGR02244">
    <property type="entry name" value="HAD-IG-Ncltidse"/>
    <property type="match status" value="1"/>
</dbReference>
<dbReference type="SUPFAM" id="SSF56784">
    <property type="entry name" value="HAD-like"/>
    <property type="match status" value="1"/>
</dbReference>
<dbReference type="PANTHER" id="PTHR12103:SF15">
    <property type="entry name" value="CYTOSOLIC PURINE 5'-NUCLEOTIDASE"/>
    <property type="match status" value="1"/>
</dbReference>
<organism evidence="5 6">
    <name type="scientific">Ancylostoma ceylanicum</name>
    <dbReference type="NCBI Taxonomy" id="53326"/>
    <lineage>
        <taxon>Eukaryota</taxon>
        <taxon>Metazoa</taxon>
        <taxon>Ecdysozoa</taxon>
        <taxon>Nematoda</taxon>
        <taxon>Chromadorea</taxon>
        <taxon>Rhabditida</taxon>
        <taxon>Rhabditina</taxon>
        <taxon>Rhabditomorpha</taxon>
        <taxon>Strongyloidea</taxon>
        <taxon>Ancylostomatidae</taxon>
        <taxon>Ancylostomatinae</taxon>
        <taxon>Ancylostoma</taxon>
    </lineage>
</organism>
<evidence type="ECO:0000256" key="2">
    <source>
        <dbReference type="ARBA" id="ARBA00022723"/>
    </source>
</evidence>
<keyword evidence="3" id="KW-0378">Hydrolase</keyword>
<dbReference type="EMBL" id="JARK01001390">
    <property type="protein sequence ID" value="EYC10718.1"/>
    <property type="molecule type" value="Genomic_DNA"/>
</dbReference>
<comment type="similarity">
    <text evidence="1">Belongs to the 5'(3')-deoxyribonucleotidase family.</text>
</comment>
<accession>A0A016U7Z4</accession>
<evidence type="ECO:0000256" key="3">
    <source>
        <dbReference type="ARBA" id="ARBA00022801"/>
    </source>
</evidence>
<comment type="caution">
    <text evidence="5">The sequence shown here is derived from an EMBL/GenBank/DDBJ whole genome shotgun (WGS) entry which is preliminary data.</text>
</comment>
<dbReference type="InterPro" id="IPR008380">
    <property type="entry name" value="HAD-SF_hydro_IG_5-nucl"/>
</dbReference>
<dbReference type="GO" id="GO:0046872">
    <property type="term" value="F:metal ion binding"/>
    <property type="evidence" value="ECO:0007669"/>
    <property type="project" value="UniProtKB-KW"/>
</dbReference>
<evidence type="ECO:0008006" key="7">
    <source>
        <dbReference type="Google" id="ProtNLM"/>
    </source>
</evidence>
<sequence>MDTRIFVNRSLRLDKIKCIGFDMDATLAIYNSPICEQLAFDLALKRLIDIGYPKEIQICEYKREFVVRNAWFDKRLGNLLKTDEHCNILSAFRGFRKLQKKEIREYYPNKHIALEETRIFVLNTVFNVPETLLLATIVDYFEHQCGLDYSKLANGLGYKRKDKQQIVLFSTIFEDCRSTIDWIHTQGCFKELITANLSKYIARDDRAVAMFQKLSKEGKKLFLLTNSSWHYTDQVMTHVMGSMWRHLFDVVIVDGGKPRWFLHDSAFKELWETPGYG</sequence>
<keyword evidence="6" id="KW-1185">Reference proteome</keyword>
<dbReference type="STRING" id="53326.A0A016U7Z4"/>
<proteinExistence type="inferred from homology"/>
<protein>
    <recommendedName>
        <fullName evidence="7">HAD superfamily hydrolase, 5'-nucleotidase</fullName>
    </recommendedName>
</protein>
<evidence type="ECO:0000256" key="4">
    <source>
        <dbReference type="ARBA" id="ARBA00022842"/>
    </source>
</evidence>
<gene>
    <name evidence="5" type="primary">Acey_s0054.g2513</name>
    <name evidence="5" type="ORF">Y032_0054g2513</name>
</gene>
<dbReference type="Gene3D" id="3.40.50.1000">
    <property type="entry name" value="HAD superfamily/HAD-like"/>
    <property type="match status" value="1"/>
</dbReference>
<evidence type="ECO:0000313" key="5">
    <source>
        <dbReference type="EMBL" id="EYC10718.1"/>
    </source>
</evidence>
<evidence type="ECO:0000256" key="1">
    <source>
        <dbReference type="ARBA" id="ARBA00009589"/>
    </source>
</evidence>